<keyword evidence="4" id="KW-0342">GTP-binding</keyword>
<gene>
    <name evidence="7" type="ORF">FEM48_Zijuj07G0063600</name>
</gene>
<evidence type="ECO:0000256" key="1">
    <source>
        <dbReference type="ARBA" id="ARBA00003982"/>
    </source>
</evidence>
<evidence type="ECO:0000256" key="3">
    <source>
        <dbReference type="ARBA" id="ARBA00022741"/>
    </source>
</evidence>
<dbReference type="GO" id="GO:0003924">
    <property type="term" value="F:GTPase activity"/>
    <property type="evidence" value="ECO:0007669"/>
    <property type="project" value="InterPro"/>
</dbReference>
<name>A0A978V2Z7_ZIZJJ</name>
<dbReference type="SUPFAM" id="SSF50465">
    <property type="entry name" value="EF-Tu/eEF-1alpha/eIF2-gamma C-terminal domain"/>
    <property type="match status" value="1"/>
</dbReference>
<dbReference type="SUPFAM" id="SSF52540">
    <property type="entry name" value="P-loop containing nucleoside triphosphate hydrolases"/>
    <property type="match status" value="1"/>
</dbReference>
<evidence type="ECO:0000259" key="5">
    <source>
        <dbReference type="Pfam" id="PF00009"/>
    </source>
</evidence>
<dbReference type="InterPro" id="IPR009001">
    <property type="entry name" value="Transl_elong_EF1A/Init_IF2_C"/>
</dbReference>
<sequence length="479" mass="52659">MTVLQFFPPPTLGLISIRSYLHYIILSSSFHASDREFPSNLLQFSFRLIMSSEKVKIYIMVIETSLKYAWVPDKLKAVQGPAITIDNAMRVLETNKYHCILINAPGHPNFNENMIKSALQADCAILIVDPTVGSFEVGTSRNGQIYDHACLLSMLGITQIICCIDKMEATNPDFSKERYDEIRTSICSCLGTNGCFPANIPFVPISGLEGNNLIEGLPNLQWYLEALDQIQVPKRPIDKHLRLPIEYVNKIDQNVTMVAGCVQTGSLKPGTKVIFGPIGHIGKVKSIDIDNKAVQEALAGDDVRCNLKKIDAKDLKPGYVASDSKDDPAKEAIRFKSKIFITANQLGGVIFEGYTPIIDFGSYRGAVKIEKFICKIDPTTGEVDEGSKLLQNGDAAIVEMVPKKPMVVETFGEYAPLGKFVICKNELVVGVGVVESVENKEYPNNEDKRIKSALKEGAKLVVTAVVMGGMHIADILANN</sequence>
<dbReference type="Pfam" id="PF22594">
    <property type="entry name" value="GTP-eEF1A_C"/>
    <property type="match status" value="1"/>
</dbReference>
<organism evidence="7 8">
    <name type="scientific">Ziziphus jujuba var. spinosa</name>
    <dbReference type="NCBI Taxonomy" id="714518"/>
    <lineage>
        <taxon>Eukaryota</taxon>
        <taxon>Viridiplantae</taxon>
        <taxon>Streptophyta</taxon>
        <taxon>Embryophyta</taxon>
        <taxon>Tracheophyta</taxon>
        <taxon>Spermatophyta</taxon>
        <taxon>Magnoliopsida</taxon>
        <taxon>eudicotyledons</taxon>
        <taxon>Gunneridae</taxon>
        <taxon>Pentapetalae</taxon>
        <taxon>rosids</taxon>
        <taxon>fabids</taxon>
        <taxon>Rosales</taxon>
        <taxon>Rhamnaceae</taxon>
        <taxon>Paliureae</taxon>
        <taxon>Ziziphus</taxon>
    </lineage>
</organism>
<dbReference type="InterPro" id="IPR000795">
    <property type="entry name" value="T_Tr_GTP-bd_dom"/>
</dbReference>
<keyword evidence="3" id="KW-0547">Nucleotide-binding</keyword>
<dbReference type="AlphaFoldDB" id="A0A978V2Z7"/>
<dbReference type="InterPro" id="IPR009000">
    <property type="entry name" value="Transl_B-barrel_sf"/>
</dbReference>
<evidence type="ECO:0000256" key="2">
    <source>
        <dbReference type="ARBA" id="ARBA00007249"/>
    </source>
</evidence>
<dbReference type="EMBL" id="JAEACU010000007">
    <property type="protein sequence ID" value="KAH7521730.1"/>
    <property type="molecule type" value="Genomic_DNA"/>
</dbReference>
<dbReference type="InterPro" id="IPR054696">
    <property type="entry name" value="GTP-eEF1A_C"/>
</dbReference>
<evidence type="ECO:0000256" key="4">
    <source>
        <dbReference type="ARBA" id="ARBA00023134"/>
    </source>
</evidence>
<dbReference type="InterPro" id="IPR027417">
    <property type="entry name" value="P-loop_NTPase"/>
</dbReference>
<dbReference type="Gene3D" id="2.40.30.10">
    <property type="entry name" value="Translation factors"/>
    <property type="match status" value="2"/>
</dbReference>
<protein>
    <recommendedName>
        <fullName evidence="9">Elongation factor 1-alpha-like</fullName>
    </recommendedName>
</protein>
<comment type="function">
    <text evidence="1">This protein promotes the GTP-dependent binding of aminoacyl-tRNA to the A-site of ribosomes during protein biosynthesis.</text>
</comment>
<dbReference type="Gene3D" id="3.40.50.300">
    <property type="entry name" value="P-loop containing nucleotide triphosphate hydrolases"/>
    <property type="match status" value="1"/>
</dbReference>
<dbReference type="Pfam" id="PF00009">
    <property type="entry name" value="GTP_EFTU"/>
    <property type="match status" value="1"/>
</dbReference>
<dbReference type="PANTHER" id="PTHR23115">
    <property type="entry name" value="TRANSLATION FACTOR"/>
    <property type="match status" value="1"/>
</dbReference>
<evidence type="ECO:0000259" key="6">
    <source>
        <dbReference type="Pfam" id="PF22594"/>
    </source>
</evidence>
<dbReference type="Proteomes" id="UP000813462">
    <property type="component" value="Unassembled WGS sequence"/>
</dbReference>
<comment type="similarity">
    <text evidence="2">Belongs to the TRAFAC class translation factor GTPase superfamily. Classic translation factor GTPase family. EF-Tu/EF-1A subfamily.</text>
</comment>
<dbReference type="SUPFAM" id="SSF50447">
    <property type="entry name" value="Translation proteins"/>
    <property type="match status" value="1"/>
</dbReference>
<dbReference type="InterPro" id="IPR050100">
    <property type="entry name" value="TRAFAC_GTPase_members"/>
</dbReference>
<feature type="domain" description="GTP-eEF1A C-terminal" evidence="6">
    <location>
        <begin position="337"/>
        <end position="435"/>
    </location>
</feature>
<evidence type="ECO:0000313" key="8">
    <source>
        <dbReference type="Proteomes" id="UP000813462"/>
    </source>
</evidence>
<reference evidence="7" key="1">
    <citation type="journal article" date="2021" name="Front. Plant Sci.">
        <title>Chromosome-Scale Genome Assembly for Chinese Sour Jujube and Insights Into Its Genome Evolution and Domestication Signature.</title>
        <authorList>
            <person name="Shen L.-Y."/>
            <person name="Luo H."/>
            <person name="Wang X.-L."/>
            <person name="Wang X.-M."/>
            <person name="Qiu X.-J."/>
            <person name="Liu H."/>
            <person name="Zhou S.-S."/>
            <person name="Jia K.-H."/>
            <person name="Nie S."/>
            <person name="Bao Y.-T."/>
            <person name="Zhang R.-G."/>
            <person name="Yun Q.-Z."/>
            <person name="Chai Y.-H."/>
            <person name="Lu J.-Y."/>
            <person name="Li Y."/>
            <person name="Zhao S.-W."/>
            <person name="Mao J.-F."/>
            <person name="Jia S.-G."/>
            <person name="Mao Y.-M."/>
        </authorList>
    </citation>
    <scope>NUCLEOTIDE SEQUENCE</scope>
    <source>
        <strain evidence="7">AT0</strain>
        <tissue evidence="7">Leaf</tissue>
    </source>
</reference>
<accession>A0A978V2Z7</accession>
<dbReference type="GO" id="GO:0005525">
    <property type="term" value="F:GTP binding"/>
    <property type="evidence" value="ECO:0007669"/>
    <property type="project" value="UniProtKB-KW"/>
</dbReference>
<feature type="domain" description="Tr-type G" evidence="5">
    <location>
        <begin position="72"/>
        <end position="214"/>
    </location>
</feature>
<evidence type="ECO:0008006" key="9">
    <source>
        <dbReference type="Google" id="ProtNLM"/>
    </source>
</evidence>
<evidence type="ECO:0000313" key="7">
    <source>
        <dbReference type="EMBL" id="KAH7521730.1"/>
    </source>
</evidence>
<comment type="caution">
    <text evidence="7">The sequence shown here is derived from an EMBL/GenBank/DDBJ whole genome shotgun (WGS) entry which is preliminary data.</text>
</comment>
<proteinExistence type="inferred from homology"/>